<dbReference type="OrthoDB" id="9815027at2"/>
<name>A0A2S0USD0_9RHOB</name>
<keyword evidence="2" id="KW-1185">Reference proteome</keyword>
<evidence type="ECO:0000313" key="2">
    <source>
        <dbReference type="Proteomes" id="UP000244496"/>
    </source>
</evidence>
<reference evidence="1 2" key="1">
    <citation type="submission" date="2018-04" db="EMBL/GenBank/DDBJ databases">
        <title>Genome sequencing of Gemmobacter.</title>
        <authorList>
            <person name="Yi H."/>
            <person name="Baek M.-G."/>
        </authorList>
    </citation>
    <scope>NUCLEOTIDE SEQUENCE [LARGE SCALE GENOMIC DNA]</scope>
    <source>
        <strain evidence="1 2">HYN0069</strain>
        <plasmid evidence="2">Plasmid unnamed1</plasmid>
    </source>
</reference>
<gene>
    <name evidence="1" type="ORF">HYN69_18240</name>
</gene>
<dbReference type="GO" id="GO:0016814">
    <property type="term" value="F:hydrolase activity, acting on carbon-nitrogen (but not peptide) bonds, in cyclic amidines"/>
    <property type="evidence" value="ECO:0007669"/>
    <property type="project" value="TreeGrafter"/>
</dbReference>
<dbReference type="KEGG" id="geh:HYN69_18240"/>
<dbReference type="SUPFAM" id="SSF51556">
    <property type="entry name" value="Metallo-dependent hydrolases"/>
    <property type="match status" value="1"/>
</dbReference>
<dbReference type="AlphaFoldDB" id="A0A2S0USD0"/>
<protein>
    <recommendedName>
        <fullName evidence="3">Cytosine deaminase</fullName>
    </recommendedName>
</protein>
<evidence type="ECO:0000313" key="1">
    <source>
        <dbReference type="EMBL" id="AWB50715.1"/>
    </source>
</evidence>
<dbReference type="PANTHER" id="PTHR32027">
    <property type="entry name" value="CYTOSINE DEAMINASE"/>
    <property type="match status" value="1"/>
</dbReference>
<organism evidence="1 2">
    <name type="scientific">Paragemmobacter aquarius</name>
    <dbReference type="NCBI Taxonomy" id="2169400"/>
    <lineage>
        <taxon>Bacteria</taxon>
        <taxon>Pseudomonadati</taxon>
        <taxon>Pseudomonadota</taxon>
        <taxon>Alphaproteobacteria</taxon>
        <taxon>Rhodobacterales</taxon>
        <taxon>Paracoccaceae</taxon>
        <taxon>Paragemmobacter</taxon>
    </lineage>
</organism>
<dbReference type="Proteomes" id="UP000244496">
    <property type="component" value="Plasmid unnamed1"/>
</dbReference>
<accession>A0A2S0USD0</accession>
<dbReference type="Gene3D" id="3.20.20.140">
    <property type="entry name" value="Metal-dependent hydrolases"/>
    <property type="match status" value="1"/>
</dbReference>
<sequence length="377" mass="41283">MKFSPFFEQLDARIRALGGAFNAHLHIDRAGTYDETVRLLAERGVRDGANSTLAGKHSMIPMIHASPLYDRDSLIARVSFYLDAMIEVGTRRADSVVDVTLDRVGTGALATLGELRDSYAGRIDFRLGAYSPLGFRDDEPARWALLEQAAQSADFIGILPERDDRIDYPDHIGFEECCRRSIALAAGLGKDLHIHVDQANHPREDGGEMVARLVAEMGLGQSAGQTPFVWLVHLISPSTYGEDRFRALATRLAALGIGIICCPSAAISMRQLRPLVSPTYNSIARVLDLLDSGVQVRIGSDNICDITSPMGTPDLMAEVFVLANALRIYDVEILAKISAGLPLDPADRSRLRHHLDEDAAAVAQQLRRYQTLQPLEG</sequence>
<evidence type="ECO:0008006" key="3">
    <source>
        <dbReference type="Google" id="ProtNLM"/>
    </source>
</evidence>
<dbReference type="PANTHER" id="PTHR32027:SF0">
    <property type="entry name" value="CYTOSINE DEAMINASE"/>
    <property type="match status" value="1"/>
</dbReference>
<geneLocation type="plasmid" evidence="1">
    <name>unnamed1</name>
</geneLocation>
<proteinExistence type="predicted"/>
<keyword evidence="1" id="KW-0614">Plasmid</keyword>
<dbReference type="InterPro" id="IPR032466">
    <property type="entry name" value="Metal_Hydrolase"/>
</dbReference>
<dbReference type="EMBL" id="CP028919">
    <property type="protein sequence ID" value="AWB50715.1"/>
    <property type="molecule type" value="Genomic_DNA"/>
</dbReference>
<dbReference type="InterPro" id="IPR052349">
    <property type="entry name" value="Metallo-hydrolase_Enzymes"/>
</dbReference>